<protein>
    <submittedName>
        <fullName evidence="1">Uncharacterized protein</fullName>
    </submittedName>
</protein>
<dbReference type="SUPFAM" id="SSF52540">
    <property type="entry name" value="P-loop containing nucleoside triphosphate hydrolases"/>
    <property type="match status" value="1"/>
</dbReference>
<keyword evidence="2" id="KW-1185">Reference proteome</keyword>
<dbReference type="AlphaFoldDB" id="A0A397V0F1"/>
<dbReference type="CDD" id="cd18809">
    <property type="entry name" value="SF1_C_RecD"/>
    <property type="match status" value="1"/>
</dbReference>
<accession>A0A397V0F1</accession>
<name>A0A397V0F1_9GLOM</name>
<organism evidence="1 2">
    <name type="scientific">Gigaspora rosea</name>
    <dbReference type="NCBI Taxonomy" id="44941"/>
    <lineage>
        <taxon>Eukaryota</taxon>
        <taxon>Fungi</taxon>
        <taxon>Fungi incertae sedis</taxon>
        <taxon>Mucoromycota</taxon>
        <taxon>Glomeromycotina</taxon>
        <taxon>Glomeromycetes</taxon>
        <taxon>Diversisporales</taxon>
        <taxon>Gigasporaceae</taxon>
        <taxon>Gigaspora</taxon>
    </lineage>
</organism>
<sequence length="86" mass="10044">MNCRWPEKISRRQFLLRLAYSSTFNSSQGLTLDRVALDLRTPVFGHGQLYTALTRVRRQNDILIFTEENRSSSLITKNIVFPELLE</sequence>
<reference evidence="1 2" key="1">
    <citation type="submission" date="2018-06" db="EMBL/GenBank/DDBJ databases">
        <title>Comparative genomics reveals the genomic features of Rhizophagus irregularis, R. cerebriforme, R. diaphanum and Gigaspora rosea, and their symbiotic lifestyle signature.</title>
        <authorList>
            <person name="Morin E."/>
            <person name="San Clemente H."/>
            <person name="Chen E.C.H."/>
            <person name="De La Providencia I."/>
            <person name="Hainaut M."/>
            <person name="Kuo A."/>
            <person name="Kohler A."/>
            <person name="Murat C."/>
            <person name="Tang N."/>
            <person name="Roy S."/>
            <person name="Loubradou J."/>
            <person name="Henrissat B."/>
            <person name="Grigoriev I.V."/>
            <person name="Corradi N."/>
            <person name="Roux C."/>
            <person name="Martin F.M."/>
        </authorList>
    </citation>
    <scope>NUCLEOTIDE SEQUENCE [LARGE SCALE GENOMIC DNA]</scope>
    <source>
        <strain evidence="1 2">DAOM 194757</strain>
    </source>
</reference>
<dbReference type="Proteomes" id="UP000266673">
    <property type="component" value="Unassembled WGS sequence"/>
</dbReference>
<dbReference type="InterPro" id="IPR027417">
    <property type="entry name" value="P-loop_NTPase"/>
</dbReference>
<proteinExistence type="predicted"/>
<dbReference type="STRING" id="44941.A0A397V0F1"/>
<dbReference type="EMBL" id="QKWP01000828">
    <property type="protein sequence ID" value="RIB14479.1"/>
    <property type="molecule type" value="Genomic_DNA"/>
</dbReference>
<evidence type="ECO:0000313" key="1">
    <source>
        <dbReference type="EMBL" id="RIB14479.1"/>
    </source>
</evidence>
<gene>
    <name evidence="1" type="ORF">C2G38_1652010</name>
</gene>
<comment type="caution">
    <text evidence="1">The sequence shown here is derived from an EMBL/GenBank/DDBJ whole genome shotgun (WGS) entry which is preliminary data.</text>
</comment>
<dbReference type="OrthoDB" id="3691720at2759"/>
<evidence type="ECO:0000313" key="2">
    <source>
        <dbReference type="Proteomes" id="UP000266673"/>
    </source>
</evidence>
<dbReference type="Gene3D" id="3.40.50.300">
    <property type="entry name" value="P-loop containing nucleotide triphosphate hydrolases"/>
    <property type="match status" value="1"/>
</dbReference>